<organism evidence="5 6">
    <name type="scientific">Colletotrichum phormii</name>
    <dbReference type="NCBI Taxonomy" id="359342"/>
    <lineage>
        <taxon>Eukaryota</taxon>
        <taxon>Fungi</taxon>
        <taxon>Dikarya</taxon>
        <taxon>Ascomycota</taxon>
        <taxon>Pezizomycotina</taxon>
        <taxon>Sordariomycetes</taxon>
        <taxon>Hypocreomycetidae</taxon>
        <taxon>Glomerellales</taxon>
        <taxon>Glomerellaceae</taxon>
        <taxon>Colletotrichum</taxon>
        <taxon>Colletotrichum acutatum species complex</taxon>
    </lineage>
</organism>
<evidence type="ECO:0000313" key="6">
    <source>
        <dbReference type="Proteomes" id="UP001243989"/>
    </source>
</evidence>
<accession>A0AAJ0EBT6</accession>
<dbReference type="CDD" id="cd00610">
    <property type="entry name" value="OAT_like"/>
    <property type="match status" value="1"/>
</dbReference>
<dbReference type="InterPro" id="IPR015424">
    <property type="entry name" value="PyrdxlP-dep_Trfase"/>
</dbReference>
<sequence>MATASQKVVRTVTKVGPELVSTLAVKGVPASSAVLHRSLKSAPPHVVSAKGKHLTFSDGRTILDSTCGAAVACIGSNNERVKKAMVEQIDKFAYCNSMFFGHEIGEKLADELIDGTGGAMSKAYIMCSGSEAMESSMKMARQYFMELSPQQPKRINFIAREGSYHGTTLGSLSMSGHVARRSLFLDMLLPNIYRVSACNPYRGMSEGQTIEEYIAQLADELDQKFQELGPGTVCAFVAEPIVGATLGCVPAPPGYFTAMRKVCDRYGALLILDEVMSGMGRCGSLHAWQQEGVVPDIQTLAKGLGGGYAPMAGMLINHRLADALKNGSGSFSHGHTYQGHPVGCAAALEVQRIIREENLIENVRNQGALLEARLRYYLDDHPHVGNIRGKGLFWGIEFVVDKQTKEPLPRSEDIANKTHLVGFNDFGISLYPGMGTKDGILGDHVLLAPAYTSTSEEIEEIASRTRDTIFQVFKSVGTATGI</sequence>
<evidence type="ECO:0000256" key="4">
    <source>
        <dbReference type="RuleBase" id="RU003560"/>
    </source>
</evidence>
<dbReference type="GO" id="GO:0008483">
    <property type="term" value="F:transaminase activity"/>
    <property type="evidence" value="ECO:0007669"/>
    <property type="project" value="UniProtKB-KW"/>
</dbReference>
<dbReference type="FunFam" id="3.40.640.10:FF:000004">
    <property type="entry name" value="Acetylornithine aminotransferase"/>
    <property type="match status" value="1"/>
</dbReference>
<dbReference type="GeneID" id="85471702"/>
<reference evidence="5" key="1">
    <citation type="submission" date="2021-06" db="EMBL/GenBank/DDBJ databases">
        <title>Comparative genomics, transcriptomics and evolutionary studies reveal genomic signatures of adaptation to plant cell wall in hemibiotrophic fungi.</title>
        <authorList>
            <consortium name="DOE Joint Genome Institute"/>
            <person name="Baroncelli R."/>
            <person name="Diaz J.F."/>
            <person name="Benocci T."/>
            <person name="Peng M."/>
            <person name="Battaglia E."/>
            <person name="Haridas S."/>
            <person name="Andreopoulos W."/>
            <person name="Labutti K."/>
            <person name="Pangilinan J."/>
            <person name="Floch G.L."/>
            <person name="Makela M.R."/>
            <person name="Henrissat B."/>
            <person name="Grigoriev I.V."/>
            <person name="Crouch J.A."/>
            <person name="De Vries R.P."/>
            <person name="Sukno S.A."/>
            <person name="Thon M.R."/>
        </authorList>
    </citation>
    <scope>NUCLEOTIDE SEQUENCE</scope>
    <source>
        <strain evidence="5">CBS 102054</strain>
    </source>
</reference>
<dbReference type="InterPro" id="IPR015421">
    <property type="entry name" value="PyrdxlP-dep_Trfase_major"/>
</dbReference>
<dbReference type="SUPFAM" id="SSF53383">
    <property type="entry name" value="PLP-dependent transferases"/>
    <property type="match status" value="1"/>
</dbReference>
<dbReference type="GO" id="GO:0005829">
    <property type="term" value="C:cytosol"/>
    <property type="evidence" value="ECO:0007669"/>
    <property type="project" value="TreeGrafter"/>
</dbReference>
<comment type="similarity">
    <text evidence="2 4">Belongs to the class-III pyridoxal-phosphate-dependent aminotransferase family.</text>
</comment>
<dbReference type="RefSeq" id="XP_060441931.1">
    <property type="nucleotide sequence ID" value="XM_060586840.1"/>
</dbReference>
<dbReference type="NCBIfam" id="NF005685">
    <property type="entry name" value="PRK07483.1"/>
    <property type="match status" value="1"/>
</dbReference>
<protein>
    <submittedName>
        <fullName evidence="5">Aminotransferase class-III</fullName>
    </submittedName>
</protein>
<dbReference type="Proteomes" id="UP001243989">
    <property type="component" value="Unassembled WGS sequence"/>
</dbReference>
<evidence type="ECO:0000256" key="3">
    <source>
        <dbReference type="ARBA" id="ARBA00022898"/>
    </source>
</evidence>
<name>A0AAJ0EBT6_9PEZI</name>
<dbReference type="GO" id="GO:0030170">
    <property type="term" value="F:pyridoxal phosphate binding"/>
    <property type="evidence" value="ECO:0007669"/>
    <property type="project" value="InterPro"/>
</dbReference>
<dbReference type="InterPro" id="IPR005814">
    <property type="entry name" value="Aminotrans_3"/>
</dbReference>
<keyword evidence="6" id="KW-1185">Reference proteome</keyword>
<keyword evidence="5" id="KW-0032">Aminotransferase</keyword>
<comment type="caution">
    <text evidence="5">The sequence shown here is derived from an EMBL/GenBank/DDBJ whole genome shotgun (WGS) entry which is preliminary data.</text>
</comment>
<evidence type="ECO:0000256" key="1">
    <source>
        <dbReference type="ARBA" id="ARBA00001933"/>
    </source>
</evidence>
<dbReference type="Pfam" id="PF00202">
    <property type="entry name" value="Aminotran_3"/>
    <property type="match status" value="1"/>
</dbReference>
<dbReference type="PANTHER" id="PTHR43094:SF1">
    <property type="entry name" value="AMINOTRANSFERASE CLASS-III"/>
    <property type="match status" value="1"/>
</dbReference>
<proteinExistence type="inferred from homology"/>
<gene>
    <name evidence="5" type="ORF">BDP81DRAFT_380377</name>
</gene>
<evidence type="ECO:0000256" key="2">
    <source>
        <dbReference type="ARBA" id="ARBA00008954"/>
    </source>
</evidence>
<keyword evidence="3 4" id="KW-0663">Pyridoxal phosphate</keyword>
<dbReference type="InterPro" id="IPR015422">
    <property type="entry name" value="PyrdxlP-dep_Trfase_small"/>
</dbReference>
<evidence type="ECO:0000313" key="5">
    <source>
        <dbReference type="EMBL" id="KAK1633324.1"/>
    </source>
</evidence>
<dbReference type="EMBL" id="JAHMHQ010000018">
    <property type="protein sequence ID" value="KAK1633324.1"/>
    <property type="molecule type" value="Genomic_DNA"/>
</dbReference>
<dbReference type="Gene3D" id="3.90.1150.10">
    <property type="entry name" value="Aspartate Aminotransferase, domain 1"/>
    <property type="match status" value="1"/>
</dbReference>
<keyword evidence="5" id="KW-0808">Transferase</keyword>
<comment type="cofactor">
    <cofactor evidence="1">
        <name>pyridoxal 5'-phosphate</name>
        <dbReference type="ChEBI" id="CHEBI:597326"/>
    </cofactor>
</comment>
<dbReference type="PANTHER" id="PTHR43094">
    <property type="entry name" value="AMINOTRANSFERASE"/>
    <property type="match status" value="1"/>
</dbReference>
<dbReference type="AlphaFoldDB" id="A0AAJ0EBT6"/>
<dbReference type="Gene3D" id="3.40.640.10">
    <property type="entry name" value="Type I PLP-dependent aspartate aminotransferase-like (Major domain)"/>
    <property type="match status" value="1"/>
</dbReference>